<dbReference type="EC" id="6.5.1.9" evidence="5"/>
<gene>
    <name evidence="5" type="primary">cpgS</name>
    <name evidence="6" type="ORF">P8X34_06740</name>
</gene>
<evidence type="ECO:0000256" key="3">
    <source>
        <dbReference type="ARBA" id="ARBA00022741"/>
    </source>
</evidence>
<evidence type="ECO:0000313" key="6">
    <source>
        <dbReference type="EMBL" id="MFA4804433.1"/>
    </source>
</evidence>
<dbReference type="Proteomes" id="UP001571980">
    <property type="component" value="Unassembled WGS sequence"/>
</dbReference>
<comment type="subcellular location">
    <subcellularLocation>
        <location evidence="5">Cytoplasm</location>
    </subcellularLocation>
</comment>
<comment type="catalytic activity">
    <reaction evidence="5">
        <text>(2R)-2,3-bisphosphoglycerate + ATP + H(+) = cyclic (2R)-2,3-bisphosphoglycerate + ADP + phosphate</text>
        <dbReference type="Rhea" id="RHEA:42412"/>
        <dbReference type="ChEBI" id="CHEBI:15378"/>
        <dbReference type="ChEBI" id="CHEBI:30616"/>
        <dbReference type="ChEBI" id="CHEBI:43474"/>
        <dbReference type="ChEBI" id="CHEBI:58248"/>
        <dbReference type="ChEBI" id="CHEBI:79081"/>
        <dbReference type="ChEBI" id="CHEBI:456216"/>
        <dbReference type="EC" id="6.5.1.9"/>
    </reaction>
</comment>
<comment type="function">
    <text evidence="5">Catalyzes the formation of cyclic 2,3-diphosphoglycerate (cDPG) by formation of an intramolecular phosphoanhydride bond at the expense of ATP.</text>
</comment>
<dbReference type="Gene3D" id="3.40.50.300">
    <property type="entry name" value="P-loop containing nucleotide triphosphate hydrolases"/>
    <property type="match status" value="1"/>
</dbReference>
<keyword evidence="3 5" id="KW-0547">Nucleotide-binding</keyword>
<evidence type="ECO:0000256" key="2">
    <source>
        <dbReference type="ARBA" id="ARBA00022598"/>
    </source>
</evidence>
<dbReference type="InterPro" id="IPR016557">
    <property type="entry name" value="Cyc_diphosphoglycerate_synth"/>
</dbReference>
<evidence type="ECO:0000256" key="1">
    <source>
        <dbReference type="ARBA" id="ARBA00022490"/>
    </source>
</evidence>
<accession>A0ABV4T3W5</accession>
<protein>
    <recommendedName>
        <fullName evidence="5">Cyclic 2,3-diphosphoglycerate synthetase</fullName>
        <shortName evidence="5">cDPGS</shortName>
        <ecNumber evidence="5">6.5.1.9</ecNumber>
    </recommendedName>
</protein>
<dbReference type="PIRSF" id="PIRSF009445">
    <property type="entry name" value="Cyc_PG_syn"/>
    <property type="match status" value="1"/>
</dbReference>
<keyword evidence="4 5" id="KW-0067">ATP-binding</keyword>
<sequence length="430" mass="47157">MRLALIDGEHYPDVNRWALDKISPCCAVFVGGIEKIGGIEDVERVLGVKLYHDSDIFKALERALSENHVEEVIDLSDDPVLTPELRFRIASFLLRRGVSYIGADFQFKPKEWLKIDIPSINIIGTGKRVGKTSVGAFVGRTLKDLYRVVIVTMGRGGPEKPEIIRGDLMEITPEFLLKVAEEGRHAASDHFEDALMAGVATVGCRRCGGGLAGFSFFDVIEEGIEVAKSLNPDLIIFEGSGATFANVLAEGFIMVVSAKQGVSKVRDYFGPFRISLADIVVITMADSVKENELRELLKVVGEINPSADVHVTRFAPRLIGRVEGKAIVVTTSPESARKVAEELKRNGIDVIGYSGSLANRKKLREELSNFDYETAIVELKAGAVDVVVKDTLSRGKNVVFLDNEPRNIDGKDFAKAVKELARRVINDKGD</sequence>
<comment type="similarity">
    <text evidence="5">Belongs to the cyclic 2,3-diphosphoglycerate synthetase family.</text>
</comment>
<dbReference type="SUPFAM" id="SSF52540">
    <property type="entry name" value="P-loop containing nucleoside triphosphate hydrolases"/>
    <property type="match status" value="1"/>
</dbReference>
<comment type="caution">
    <text evidence="6">The sequence shown here is derived from an EMBL/GenBank/DDBJ whole genome shotgun (WGS) entry which is preliminary data.</text>
</comment>
<dbReference type="EMBL" id="JARRIG010000004">
    <property type="protein sequence ID" value="MFA4804433.1"/>
    <property type="molecule type" value="Genomic_DNA"/>
</dbReference>
<keyword evidence="2 5" id="KW-0436">Ligase</keyword>
<organism evidence="6 7">
    <name type="scientific">Pyrococcus kukulkanii</name>
    <dbReference type="NCBI Taxonomy" id="1609559"/>
    <lineage>
        <taxon>Archaea</taxon>
        <taxon>Methanobacteriati</taxon>
        <taxon>Methanobacteriota</taxon>
        <taxon>Thermococci</taxon>
        <taxon>Thermococcales</taxon>
        <taxon>Thermococcaceae</taxon>
        <taxon>Pyrococcus</taxon>
    </lineage>
</organism>
<evidence type="ECO:0000313" key="7">
    <source>
        <dbReference type="Proteomes" id="UP001571980"/>
    </source>
</evidence>
<keyword evidence="7" id="KW-1185">Reference proteome</keyword>
<reference evidence="6 7" key="1">
    <citation type="submission" date="2023-03" db="EMBL/GenBank/DDBJ databases">
        <title>Speciation in Pyrococcus: adaptation to high temperature as a mechanism.</title>
        <authorList>
            <person name="Gu J."/>
        </authorList>
    </citation>
    <scope>NUCLEOTIDE SEQUENCE [LARGE SCALE GENOMIC DNA]</scope>
    <source>
        <strain evidence="6 7">LMOA34</strain>
    </source>
</reference>
<proteinExistence type="inferred from homology"/>
<keyword evidence="1 5" id="KW-0963">Cytoplasm</keyword>
<dbReference type="InterPro" id="IPR027417">
    <property type="entry name" value="P-loop_NTPase"/>
</dbReference>
<dbReference type="HAMAP" id="MF_01908">
    <property type="entry name" value="Cyc_PG_syn"/>
    <property type="match status" value="1"/>
</dbReference>
<name>A0ABV4T3W5_9EURY</name>
<dbReference type="RefSeq" id="WP_372823739.1">
    <property type="nucleotide sequence ID" value="NZ_JARRIF010000004.1"/>
</dbReference>
<evidence type="ECO:0000256" key="4">
    <source>
        <dbReference type="ARBA" id="ARBA00022840"/>
    </source>
</evidence>
<evidence type="ECO:0000256" key="5">
    <source>
        <dbReference type="HAMAP-Rule" id="MF_01908"/>
    </source>
</evidence>